<reference evidence="8" key="1">
    <citation type="journal article" date="2020" name="bioRxiv">
        <title>Chromosome-level reference genome of the European wasp spider Argiope bruennichi: a resource for studies on range expansion and evolutionary adaptation.</title>
        <authorList>
            <person name="Sheffer M.M."/>
            <person name="Hoppe A."/>
            <person name="Krehenwinkel H."/>
            <person name="Uhl G."/>
            <person name="Kuss A.W."/>
            <person name="Jensen L."/>
            <person name="Jensen C."/>
            <person name="Gillespie R.G."/>
            <person name="Hoff K.J."/>
            <person name="Prost S."/>
        </authorList>
    </citation>
    <scope>NUCLEOTIDE SEQUENCE</scope>
</reference>
<keyword evidence="5" id="KW-0539">Nucleus</keyword>
<dbReference type="EMBL" id="JABXBU010000015">
    <property type="protein sequence ID" value="KAF8786270.1"/>
    <property type="molecule type" value="Genomic_DNA"/>
</dbReference>
<comment type="similarity">
    <text evidence="2">Belongs to the REXO1/REXO3 family.</text>
</comment>
<dbReference type="AlphaFoldDB" id="A0A8T0FA79"/>
<dbReference type="InterPro" id="IPR012337">
    <property type="entry name" value="RNaseH-like_sf"/>
</dbReference>
<comment type="caution">
    <text evidence="8">The sequence shown here is derived from an EMBL/GenBank/DDBJ whole genome shotgun (WGS) entry which is preliminary data.</text>
</comment>
<dbReference type="PANTHER" id="PTHR12801:SF115">
    <property type="entry name" value="FI18136P1-RELATED"/>
    <property type="match status" value="1"/>
</dbReference>
<keyword evidence="7" id="KW-0812">Transmembrane</keyword>
<reference evidence="8" key="2">
    <citation type="submission" date="2020-06" db="EMBL/GenBank/DDBJ databases">
        <authorList>
            <person name="Sheffer M."/>
        </authorList>
    </citation>
    <scope>NUCLEOTIDE SEQUENCE</scope>
</reference>
<dbReference type="SUPFAM" id="SSF53098">
    <property type="entry name" value="Ribonuclease H-like"/>
    <property type="match status" value="1"/>
</dbReference>
<proteinExistence type="inferred from homology"/>
<dbReference type="InterPro" id="IPR047021">
    <property type="entry name" value="REXO1/3/4-like"/>
</dbReference>
<name>A0A8T0FA79_ARGBR</name>
<evidence type="ECO:0000313" key="9">
    <source>
        <dbReference type="Proteomes" id="UP000807504"/>
    </source>
</evidence>
<evidence type="ECO:0000256" key="2">
    <source>
        <dbReference type="ARBA" id="ARBA00006357"/>
    </source>
</evidence>
<keyword evidence="7" id="KW-0472">Membrane</keyword>
<evidence type="ECO:0000256" key="7">
    <source>
        <dbReference type="SAM" id="Phobius"/>
    </source>
</evidence>
<dbReference type="GO" id="GO:0005634">
    <property type="term" value="C:nucleus"/>
    <property type="evidence" value="ECO:0007669"/>
    <property type="project" value="UniProtKB-SubCell"/>
</dbReference>
<protein>
    <submittedName>
        <fullName evidence="8">Small RNA degrading nuclease 5 like protein</fullName>
    </submittedName>
</protein>
<gene>
    <name evidence="8" type="ORF">HNY73_008006</name>
</gene>
<dbReference type="Gene3D" id="3.30.420.10">
    <property type="entry name" value="Ribonuclease H-like superfamily/Ribonuclease H"/>
    <property type="match status" value="1"/>
</dbReference>
<evidence type="ECO:0000313" key="8">
    <source>
        <dbReference type="EMBL" id="KAF8786270.1"/>
    </source>
</evidence>
<dbReference type="GO" id="GO:0003676">
    <property type="term" value="F:nucleic acid binding"/>
    <property type="evidence" value="ECO:0007669"/>
    <property type="project" value="InterPro"/>
</dbReference>
<evidence type="ECO:0000256" key="5">
    <source>
        <dbReference type="ARBA" id="ARBA00023242"/>
    </source>
</evidence>
<dbReference type="InterPro" id="IPR036397">
    <property type="entry name" value="RNaseH_sf"/>
</dbReference>
<feature type="compositionally biased region" description="Basic residues" evidence="6">
    <location>
        <begin position="101"/>
        <end position="113"/>
    </location>
</feature>
<keyword evidence="4" id="KW-0378">Hydrolase</keyword>
<feature type="transmembrane region" description="Helical" evidence="7">
    <location>
        <begin position="12"/>
        <end position="34"/>
    </location>
</feature>
<dbReference type="Proteomes" id="UP000807504">
    <property type="component" value="Unassembled WGS sequence"/>
</dbReference>
<keyword evidence="9" id="KW-1185">Reference proteome</keyword>
<evidence type="ECO:0000256" key="1">
    <source>
        <dbReference type="ARBA" id="ARBA00004123"/>
    </source>
</evidence>
<comment type="subcellular location">
    <subcellularLocation>
        <location evidence="1">Nucleus</location>
    </subcellularLocation>
</comment>
<evidence type="ECO:0000256" key="4">
    <source>
        <dbReference type="ARBA" id="ARBA00022801"/>
    </source>
</evidence>
<keyword evidence="3" id="KW-0540">Nuclease</keyword>
<organism evidence="8 9">
    <name type="scientific">Argiope bruennichi</name>
    <name type="common">Wasp spider</name>
    <name type="synonym">Aranea bruennichi</name>
    <dbReference type="NCBI Taxonomy" id="94029"/>
    <lineage>
        <taxon>Eukaryota</taxon>
        <taxon>Metazoa</taxon>
        <taxon>Ecdysozoa</taxon>
        <taxon>Arthropoda</taxon>
        <taxon>Chelicerata</taxon>
        <taxon>Arachnida</taxon>
        <taxon>Araneae</taxon>
        <taxon>Araneomorphae</taxon>
        <taxon>Entelegynae</taxon>
        <taxon>Araneoidea</taxon>
        <taxon>Araneidae</taxon>
        <taxon>Argiope</taxon>
    </lineage>
</organism>
<dbReference type="PANTHER" id="PTHR12801">
    <property type="entry name" value="RNA EXONUCLEASE REXO1 / RECO3 FAMILY MEMBER-RELATED"/>
    <property type="match status" value="1"/>
</dbReference>
<keyword evidence="7" id="KW-1133">Transmembrane helix</keyword>
<evidence type="ECO:0000256" key="3">
    <source>
        <dbReference type="ARBA" id="ARBA00022722"/>
    </source>
</evidence>
<accession>A0A8T0FA79</accession>
<dbReference type="GO" id="GO:0004527">
    <property type="term" value="F:exonuclease activity"/>
    <property type="evidence" value="ECO:0007669"/>
    <property type="project" value="InterPro"/>
</dbReference>
<sequence length="414" mass="47541">MFTMIWISQYALRFADADLCTTILFGLILMWIVVTVRTYEEGGVTGLFLHLITAFACMFTSTSFWNNNTQCQDEKKAMNPKKEKKKKKETPPPVLVDDKKKKNKKNKRSQKKIVSKENKEPTIVKEKTKMYPSLELCQKLNRDAREVYELLMPFKLTKSQLKMNNFPSEDYHPQTLVDGNDRVCVRCNEQFEIFNGVYLCATFCKHHPRRATFSRRSDVKIYPVPNPNQLGADPVHFSNPPLGHALNNDLAALGLIHNTVVDTSVLYGNPNCPMKKRSLKALAFEHLGMTIQDNPAGHDCIEDARACLQLALLKVPPSPNFIEYENPASARPRRQSLAERENFFYENGNQQSSIGSREQQQPLMQLQNLYSYRNLAARAPNVLCNIYESDIFRFDPSMGCYRNYQIQAENSFTL</sequence>
<feature type="region of interest" description="Disordered" evidence="6">
    <location>
        <begin position="74"/>
        <end position="119"/>
    </location>
</feature>
<evidence type="ECO:0000256" key="6">
    <source>
        <dbReference type="SAM" id="MobiDB-lite"/>
    </source>
</evidence>
<feature type="transmembrane region" description="Helical" evidence="7">
    <location>
        <begin position="46"/>
        <end position="65"/>
    </location>
</feature>